<protein>
    <submittedName>
        <fullName evidence="1">Uncharacterized protein</fullName>
    </submittedName>
</protein>
<dbReference type="Proteomes" id="UP000663879">
    <property type="component" value="Unassembled WGS sequence"/>
</dbReference>
<gene>
    <name evidence="1" type="ORF">OXX778_LOCUS8315</name>
</gene>
<accession>A0A813VAL6</accession>
<evidence type="ECO:0000313" key="2">
    <source>
        <dbReference type="Proteomes" id="UP000663879"/>
    </source>
</evidence>
<keyword evidence="2" id="KW-1185">Reference proteome</keyword>
<name>A0A813VAL6_9BILA</name>
<dbReference type="AlphaFoldDB" id="A0A813VAL6"/>
<dbReference type="InterPro" id="IPR021475">
    <property type="entry name" value="Pants/Emi1-like"/>
</dbReference>
<dbReference type="OrthoDB" id="5946508at2759"/>
<dbReference type="EMBL" id="CAJNOC010001135">
    <property type="protein sequence ID" value="CAF0838259.1"/>
    <property type="molecule type" value="Genomic_DNA"/>
</dbReference>
<reference evidence="1" key="1">
    <citation type="submission" date="2021-02" db="EMBL/GenBank/DDBJ databases">
        <authorList>
            <person name="Nowell W R."/>
        </authorList>
    </citation>
    <scope>NUCLEOTIDE SEQUENCE</scope>
    <source>
        <strain evidence="1">Ploen Becks lab</strain>
    </source>
</reference>
<sequence>MITDSKASKDLKERSKNFEELNLLPCDHYEYEFKQCSTFKGLFLSYYRGDKPEHECKFYQDMFVDCHKYQRDPEKHFESLIRLKNYEQQLVNKRVESIIKNDVWLLRKEPPSDWNAPLPDWALNNLKETYWYKSRNKETKN</sequence>
<dbReference type="Pfam" id="PF11326">
    <property type="entry name" value="PANTS-like"/>
    <property type="match status" value="1"/>
</dbReference>
<organism evidence="1 2">
    <name type="scientific">Brachionus calyciflorus</name>
    <dbReference type="NCBI Taxonomy" id="104777"/>
    <lineage>
        <taxon>Eukaryota</taxon>
        <taxon>Metazoa</taxon>
        <taxon>Spiralia</taxon>
        <taxon>Gnathifera</taxon>
        <taxon>Rotifera</taxon>
        <taxon>Eurotatoria</taxon>
        <taxon>Monogononta</taxon>
        <taxon>Pseudotrocha</taxon>
        <taxon>Ploima</taxon>
        <taxon>Brachionidae</taxon>
        <taxon>Brachionus</taxon>
    </lineage>
</organism>
<proteinExistence type="predicted"/>
<comment type="caution">
    <text evidence="1">The sequence shown here is derived from an EMBL/GenBank/DDBJ whole genome shotgun (WGS) entry which is preliminary data.</text>
</comment>
<evidence type="ECO:0000313" key="1">
    <source>
        <dbReference type="EMBL" id="CAF0838259.1"/>
    </source>
</evidence>